<organism evidence="2">
    <name type="scientific">Planktothricoides raciborskii GIHE-MW2</name>
    <dbReference type="NCBI Taxonomy" id="2792601"/>
    <lineage>
        <taxon>Bacteria</taxon>
        <taxon>Bacillati</taxon>
        <taxon>Cyanobacteriota</taxon>
        <taxon>Cyanophyceae</taxon>
        <taxon>Oscillatoriophycideae</taxon>
        <taxon>Oscillatoriales</taxon>
        <taxon>Oscillatoriaceae</taxon>
        <taxon>Planktothricoides</taxon>
    </lineage>
</organism>
<protein>
    <submittedName>
        <fullName evidence="2">Sulfotransferase</fullName>
    </submittedName>
</protein>
<evidence type="ECO:0000256" key="1">
    <source>
        <dbReference type="SAM" id="Coils"/>
    </source>
</evidence>
<dbReference type="Gene3D" id="3.40.50.300">
    <property type="entry name" value="P-loop containing nucleotide triphosphate hydrolases"/>
    <property type="match status" value="1"/>
</dbReference>
<dbReference type="EMBL" id="CP159837">
    <property type="protein sequence ID" value="XCM39323.1"/>
    <property type="molecule type" value="Genomic_DNA"/>
</dbReference>
<gene>
    <name evidence="2" type="ORF">ABWT76_002236</name>
</gene>
<sequence>MSEPIIITGMHRSGTSLTASFIQAIGVNIGQNMFPADICNVKGYFEDIDFLEFQRSLLQKSCPPGDPGWPDWGWTESETLDRSLWPSYIPEAKKLIASRHGNIWGWKDPRTSLLLEFWHQLLPNTRYILVYRSPWDVVDSILRQNRGVFPQRPEYALKSWGFYNRHLLSFYRQHRDRCILINVNGFVQQPTRLMQLLEGKLGLIPREPWDAAKFAKIYDANLLRSLPTDHPIVRLINHLMPEFANLLAELDQIADIPRGDRGDHELNADPLPILPVEALPLLMHYQSLIQHQESHQEQIQLRSEVAQLRSELDRLTLELMTIKRSRSWKLARKLAHFSQKFRLK</sequence>
<dbReference type="RefSeq" id="WP_354636117.1">
    <property type="nucleotide sequence ID" value="NZ_CP159837.1"/>
</dbReference>
<dbReference type="InterPro" id="IPR027417">
    <property type="entry name" value="P-loop_NTPase"/>
</dbReference>
<dbReference type="Pfam" id="PF13469">
    <property type="entry name" value="Sulfotransfer_3"/>
    <property type="match status" value="1"/>
</dbReference>
<accession>A0AAU8JMQ5</accession>
<keyword evidence="1" id="KW-0175">Coiled coil</keyword>
<name>A0AAU8JMQ5_9CYAN</name>
<reference evidence="2" key="1">
    <citation type="submission" date="2024-07" db="EMBL/GenBank/DDBJ databases">
        <authorList>
            <person name="Kim Y.J."/>
            <person name="Jeong J.Y."/>
        </authorList>
    </citation>
    <scope>NUCLEOTIDE SEQUENCE</scope>
    <source>
        <strain evidence="2">GIHE-MW2</strain>
    </source>
</reference>
<evidence type="ECO:0000313" key="2">
    <source>
        <dbReference type="EMBL" id="XCM39323.1"/>
    </source>
</evidence>
<dbReference type="AlphaFoldDB" id="A0AAU8JMQ5"/>
<feature type="coiled-coil region" evidence="1">
    <location>
        <begin position="298"/>
        <end position="325"/>
    </location>
</feature>
<proteinExistence type="predicted"/>
<dbReference type="SUPFAM" id="SSF52540">
    <property type="entry name" value="P-loop containing nucleoside triphosphate hydrolases"/>
    <property type="match status" value="1"/>
</dbReference>